<dbReference type="Proteomes" id="UP000194161">
    <property type="component" value="Chromosome"/>
</dbReference>
<dbReference type="EMBL" id="CP021111">
    <property type="protein sequence ID" value="ARP94116.1"/>
    <property type="molecule type" value="Genomic_DNA"/>
</dbReference>
<evidence type="ECO:0000256" key="1">
    <source>
        <dbReference type="SAM" id="MobiDB-lite"/>
    </source>
</evidence>
<feature type="region of interest" description="Disordered" evidence="1">
    <location>
        <begin position="1"/>
        <end position="104"/>
    </location>
</feature>
<dbReference type="KEGG" id="bgm:CAL15_06790"/>
<dbReference type="OrthoDB" id="8963247at2"/>
<evidence type="ECO:0000313" key="3">
    <source>
        <dbReference type="Proteomes" id="UP000194161"/>
    </source>
</evidence>
<dbReference type="STRING" id="463040.CAL15_06790"/>
<reference evidence="2 3" key="1">
    <citation type="submission" date="2017-05" db="EMBL/GenBank/DDBJ databases">
        <title>Complete and WGS of Bordetella genogroups.</title>
        <authorList>
            <person name="Spilker T."/>
            <person name="LiPuma J."/>
        </authorList>
    </citation>
    <scope>NUCLEOTIDE SEQUENCE [LARGE SCALE GENOMIC DNA]</scope>
    <source>
        <strain evidence="2 3">AU7206</strain>
    </source>
</reference>
<name>A0A1W6Z9P0_9BORD</name>
<feature type="compositionally biased region" description="Basic and acidic residues" evidence="1">
    <location>
        <begin position="48"/>
        <end position="58"/>
    </location>
</feature>
<evidence type="ECO:0000313" key="2">
    <source>
        <dbReference type="EMBL" id="ARP94116.1"/>
    </source>
</evidence>
<feature type="compositionally biased region" description="Basic and acidic residues" evidence="1">
    <location>
        <begin position="23"/>
        <end position="36"/>
    </location>
</feature>
<gene>
    <name evidence="2" type="ORF">CAL15_06790</name>
</gene>
<keyword evidence="3" id="KW-1185">Reference proteome</keyword>
<accession>A0A1W6Z9P0</accession>
<proteinExistence type="predicted"/>
<protein>
    <submittedName>
        <fullName evidence="2">Uncharacterized protein</fullName>
    </submittedName>
</protein>
<dbReference type="AlphaFoldDB" id="A0A1W6Z9P0"/>
<feature type="compositionally biased region" description="Polar residues" evidence="1">
    <location>
        <begin position="1"/>
        <end position="12"/>
    </location>
</feature>
<dbReference type="RefSeq" id="WP_086077885.1">
    <property type="nucleotide sequence ID" value="NZ_CP021111.1"/>
</dbReference>
<sequence length="104" mass="11061">MAAKPSSDTTTDTARRPQGNEQGESREKQPGQDKHTRQTGRFGADEPDYGRSEGDKPNPGKGGRANPQGPEFEQGGSYPGARQSSEKDAASTGSSEPRGDRKRG</sequence>
<organism evidence="2 3">
    <name type="scientific">Bordetella genomosp. 13</name>
    <dbReference type="NCBI Taxonomy" id="463040"/>
    <lineage>
        <taxon>Bacteria</taxon>
        <taxon>Pseudomonadati</taxon>
        <taxon>Pseudomonadota</taxon>
        <taxon>Betaproteobacteria</taxon>
        <taxon>Burkholderiales</taxon>
        <taxon>Alcaligenaceae</taxon>
        <taxon>Bordetella</taxon>
    </lineage>
</organism>